<name>A0ABV3VGB3_9MYCO</name>
<evidence type="ECO:0000313" key="1">
    <source>
        <dbReference type="EMBL" id="MEX3740234.1"/>
    </source>
</evidence>
<dbReference type="EMBL" id="JBDLOU010000040">
    <property type="protein sequence ID" value="MEX3740234.1"/>
    <property type="molecule type" value="Genomic_DNA"/>
</dbReference>
<gene>
    <name evidence="1" type="ORF">ABFW12_18600</name>
</gene>
<accession>A0ABV3VGB3</accession>
<protein>
    <submittedName>
        <fullName evidence="1">Uncharacterized protein</fullName>
    </submittedName>
</protein>
<proteinExistence type="predicted"/>
<dbReference type="Proteomes" id="UP001558474">
    <property type="component" value="Unassembled WGS sequence"/>
</dbReference>
<dbReference type="RefSeq" id="WP_368573467.1">
    <property type="nucleotide sequence ID" value="NZ_JBDLOU010000040.1"/>
</dbReference>
<organism evidence="1 2">
    <name type="scientific">Mycolicibacterium porcinum</name>
    <dbReference type="NCBI Taxonomy" id="39693"/>
    <lineage>
        <taxon>Bacteria</taxon>
        <taxon>Bacillati</taxon>
        <taxon>Actinomycetota</taxon>
        <taxon>Actinomycetes</taxon>
        <taxon>Mycobacteriales</taxon>
        <taxon>Mycobacteriaceae</taxon>
        <taxon>Mycolicibacterium</taxon>
    </lineage>
</organism>
<evidence type="ECO:0000313" key="2">
    <source>
        <dbReference type="Proteomes" id="UP001558474"/>
    </source>
</evidence>
<sequence>MAFTVKFTHEEAKEFAGPHDSFSIDPAGVLHLSYVEAASGLGQSQDVTRSLSPHAWLEVIQTEPMPAISAIRGTHPGRPF</sequence>
<reference evidence="1 2" key="1">
    <citation type="submission" date="2024-04" db="EMBL/GenBank/DDBJ databases">
        <title>Genomic Markers of Mycobacteria.</title>
        <authorList>
            <person name="Soliman M.S."/>
            <person name="Elkholy A."/>
            <person name="Soliman N.S."/>
            <person name="Abbas A."/>
            <person name="Khayrat S."/>
            <person name="Shawky S."/>
        </authorList>
    </citation>
    <scope>NUCLEOTIDE SEQUENCE [LARGE SCALE GENOMIC DNA]</scope>
    <source>
        <strain evidence="1 2">Egy-CU-AM5</strain>
    </source>
</reference>
<keyword evidence="2" id="KW-1185">Reference proteome</keyword>
<comment type="caution">
    <text evidence="1">The sequence shown here is derived from an EMBL/GenBank/DDBJ whole genome shotgun (WGS) entry which is preliminary data.</text>
</comment>